<comment type="function">
    <text evidence="1">Involved in the proteasome-dependent degradation of fructose-1,6-bisphosphatase.</text>
</comment>
<dbReference type="Proteomes" id="UP000222788">
    <property type="component" value="Unassembled WGS sequence"/>
</dbReference>
<reference evidence="3 4" key="2">
    <citation type="journal article" date="2013" name="IMA Fungus">
        <title>IMA Genome-F 1: Ceratocystis fimbriata: Draft nuclear genome sequence for the plant pathogen, Ceratocystis fimbriata.</title>
        <authorList>
            <person name="Wilken P.M."/>
            <person name="Steenkamp E.T."/>
            <person name="Wingfield M.J."/>
            <person name="de Beer Z.W."/>
            <person name="Wingfield B.D."/>
        </authorList>
    </citation>
    <scope>NUCLEOTIDE SEQUENCE [LARGE SCALE GENOMIC DNA]</scope>
    <source>
        <strain evidence="3 4">CBS 114723</strain>
    </source>
</reference>
<feature type="domain" description="CTLH" evidence="2">
    <location>
        <begin position="56"/>
        <end position="113"/>
    </location>
</feature>
<dbReference type="InterPro" id="IPR013144">
    <property type="entry name" value="CRA_dom"/>
</dbReference>
<dbReference type="AlphaFoldDB" id="A0A2C5XHW9"/>
<reference evidence="3 4" key="1">
    <citation type="journal article" date="2013" name="Fungal Biol.">
        <title>Analysis of microsatellite markers in the genome of the plant pathogen Ceratocystis fimbriata.</title>
        <authorList>
            <person name="Simpson M.C."/>
            <person name="Wilken P.M."/>
            <person name="Coetzee M.P."/>
            <person name="Wingfield M.J."/>
            <person name="Wingfield B.D."/>
        </authorList>
    </citation>
    <scope>NUCLEOTIDE SEQUENCE [LARGE SCALE GENOMIC DNA]</scope>
    <source>
        <strain evidence="3 4">CBS 114723</strain>
    </source>
</reference>
<keyword evidence="4" id="KW-1185">Reference proteome</keyword>
<dbReference type="Pfam" id="PF10607">
    <property type="entry name" value="CTLH"/>
    <property type="match status" value="1"/>
</dbReference>
<evidence type="ECO:0000259" key="2">
    <source>
        <dbReference type="PROSITE" id="PS50897"/>
    </source>
</evidence>
<sequence length="226" mass="25547">MAVMTRSMEQRIDTLHPPKSEINAMILDYLTREGYADAAAKFCREADLDPQQPTEMIQERRDIQQAIRSGRVQHAIEALNDLNPEILDSNTDVHFSLLRLQLIEMIRDCSRKGDDPGCFLPAVQFAQENLASRAVEDPSLLKSLEKAMSLIVFPQAELTCELTSLLDPRLRQEVADSVNKAILSHQDKRGETVIRYLLGMRAWSQKMAENSDIKLPESLQSGLDVK</sequence>
<dbReference type="PROSITE" id="PS50897">
    <property type="entry name" value="CTLH"/>
    <property type="match status" value="1"/>
</dbReference>
<accession>A0A2C5XHW9</accession>
<dbReference type="STRING" id="1035309.A0A2C5XHW9"/>
<dbReference type="InterPro" id="IPR024964">
    <property type="entry name" value="CTLH/CRA"/>
</dbReference>
<dbReference type="PROSITE" id="PS50896">
    <property type="entry name" value="LISH"/>
    <property type="match status" value="1"/>
</dbReference>
<dbReference type="SMART" id="SM00757">
    <property type="entry name" value="CRA"/>
    <property type="match status" value="1"/>
</dbReference>
<dbReference type="InterPro" id="IPR006594">
    <property type="entry name" value="LisH"/>
</dbReference>
<evidence type="ECO:0000313" key="3">
    <source>
        <dbReference type="EMBL" id="PHH55666.1"/>
    </source>
</evidence>
<evidence type="ECO:0000313" key="4">
    <source>
        <dbReference type="Proteomes" id="UP000222788"/>
    </source>
</evidence>
<protein>
    <submittedName>
        <fullName evidence="3">Uncharacterized protein C12B10.13</fullName>
    </submittedName>
</protein>
<dbReference type="InterPro" id="IPR050618">
    <property type="entry name" value="Ubq-SigPath_Reg"/>
</dbReference>
<proteinExistence type="predicted"/>
<dbReference type="PANTHER" id="PTHR12864">
    <property type="entry name" value="RAN BINDING PROTEIN 9-RELATED"/>
    <property type="match status" value="1"/>
</dbReference>
<dbReference type="OrthoDB" id="2415936at2759"/>
<dbReference type="InterPro" id="IPR006595">
    <property type="entry name" value="CTLH_C"/>
</dbReference>
<dbReference type="SMART" id="SM00667">
    <property type="entry name" value="LisH"/>
    <property type="match status" value="1"/>
</dbReference>
<evidence type="ECO:0000256" key="1">
    <source>
        <dbReference type="ARBA" id="ARBA00002343"/>
    </source>
</evidence>
<dbReference type="EMBL" id="APWK03000009">
    <property type="protein sequence ID" value="PHH55666.1"/>
    <property type="molecule type" value="Genomic_DNA"/>
</dbReference>
<dbReference type="SMART" id="SM00668">
    <property type="entry name" value="CTLH"/>
    <property type="match status" value="1"/>
</dbReference>
<dbReference type="Pfam" id="PF08513">
    <property type="entry name" value="LisH"/>
    <property type="match status" value="1"/>
</dbReference>
<organism evidence="3 4">
    <name type="scientific">Ceratocystis fimbriata CBS 114723</name>
    <dbReference type="NCBI Taxonomy" id="1035309"/>
    <lineage>
        <taxon>Eukaryota</taxon>
        <taxon>Fungi</taxon>
        <taxon>Dikarya</taxon>
        <taxon>Ascomycota</taxon>
        <taxon>Pezizomycotina</taxon>
        <taxon>Sordariomycetes</taxon>
        <taxon>Hypocreomycetidae</taxon>
        <taxon>Microascales</taxon>
        <taxon>Ceratocystidaceae</taxon>
        <taxon>Ceratocystis</taxon>
    </lineage>
</organism>
<comment type="caution">
    <text evidence="3">The sequence shown here is derived from an EMBL/GenBank/DDBJ whole genome shotgun (WGS) entry which is preliminary data.</text>
</comment>
<gene>
    <name evidence="3" type="ORF">CFIMG_000895RA</name>
</gene>
<name>A0A2C5XHW9_9PEZI</name>